<keyword evidence="10" id="KW-0001">2Fe-2S</keyword>
<keyword evidence="11" id="KW-0479">Metal-binding</keyword>
<evidence type="ECO:0000256" key="3">
    <source>
        <dbReference type="ARBA" id="ARBA00005163"/>
    </source>
</evidence>
<evidence type="ECO:0000256" key="16">
    <source>
        <dbReference type="ARBA" id="ARBA00023291"/>
    </source>
</evidence>
<dbReference type="InterPro" id="IPR050573">
    <property type="entry name" value="SDH/FRD_Iron-Sulfur"/>
</dbReference>
<comment type="pathway">
    <text evidence="3">Carbohydrate metabolism; tricarboxylic acid cycle.</text>
</comment>
<name>A0A9P6MUB6_9FUNG</name>
<keyword evidence="22" id="KW-1185">Reference proteome</keyword>
<dbReference type="SUPFAM" id="SSF46548">
    <property type="entry name" value="alpha-helical ferredoxin"/>
    <property type="match status" value="1"/>
</dbReference>
<evidence type="ECO:0000256" key="1">
    <source>
        <dbReference type="ARBA" id="ARBA00001927"/>
    </source>
</evidence>
<dbReference type="FunFam" id="1.10.1060.10:FF:000001">
    <property type="entry name" value="Succinate dehydrogenase iron-sulfur subunit SdhB"/>
    <property type="match status" value="1"/>
</dbReference>
<dbReference type="GO" id="GO:0031966">
    <property type="term" value="C:mitochondrial membrane"/>
    <property type="evidence" value="ECO:0007669"/>
    <property type="project" value="TreeGrafter"/>
</dbReference>
<evidence type="ECO:0000256" key="11">
    <source>
        <dbReference type="ARBA" id="ARBA00022723"/>
    </source>
</evidence>
<evidence type="ECO:0000256" key="18">
    <source>
        <dbReference type="ARBA" id="ARBA00034078"/>
    </source>
</evidence>
<dbReference type="EC" id="1.3.5.1" evidence="5"/>
<evidence type="ECO:0000256" key="6">
    <source>
        <dbReference type="ARBA" id="ARBA00016766"/>
    </source>
</evidence>
<proteinExistence type="inferred from homology"/>
<evidence type="ECO:0000256" key="10">
    <source>
        <dbReference type="ARBA" id="ARBA00022714"/>
    </source>
</evidence>
<dbReference type="GO" id="GO:0022904">
    <property type="term" value="P:respiratory electron transport chain"/>
    <property type="evidence" value="ECO:0007669"/>
    <property type="project" value="TreeGrafter"/>
</dbReference>
<dbReference type="GO" id="GO:0051537">
    <property type="term" value="F:2 iron, 2 sulfur cluster binding"/>
    <property type="evidence" value="ECO:0007669"/>
    <property type="project" value="UniProtKB-KW"/>
</dbReference>
<reference evidence="21" key="1">
    <citation type="journal article" date="2020" name="Fungal Divers.">
        <title>Resolving the Mortierellaceae phylogeny through synthesis of multi-gene phylogenetics and phylogenomics.</title>
        <authorList>
            <person name="Vandepol N."/>
            <person name="Liber J."/>
            <person name="Desiro A."/>
            <person name="Na H."/>
            <person name="Kennedy M."/>
            <person name="Barry K."/>
            <person name="Grigoriev I.V."/>
            <person name="Miller A.N."/>
            <person name="O'Donnell K."/>
            <person name="Stajich J.E."/>
            <person name="Bonito G."/>
        </authorList>
    </citation>
    <scope>NUCLEOTIDE SEQUENCE</scope>
    <source>
        <strain evidence="21">NRRL 2769</strain>
    </source>
</reference>
<dbReference type="GO" id="GO:0051538">
    <property type="term" value="F:3 iron, 4 sulfur cluster binding"/>
    <property type="evidence" value="ECO:0007669"/>
    <property type="project" value="UniProtKB-KW"/>
</dbReference>
<keyword evidence="9" id="KW-0816">Tricarboxylic acid cycle</keyword>
<keyword evidence="13" id="KW-0560">Oxidoreductase</keyword>
<dbReference type="InterPro" id="IPR004489">
    <property type="entry name" value="Succ_DH/fum_Rdtase_Fe-S"/>
</dbReference>
<keyword evidence="7" id="KW-0813">Transport</keyword>
<dbReference type="PROSITE" id="PS51379">
    <property type="entry name" value="4FE4S_FER_2"/>
    <property type="match status" value="1"/>
</dbReference>
<dbReference type="GO" id="GO:0051539">
    <property type="term" value="F:4 iron, 4 sulfur cluster binding"/>
    <property type="evidence" value="ECO:0007669"/>
    <property type="project" value="UniProtKB-KW"/>
</dbReference>
<evidence type="ECO:0000256" key="5">
    <source>
        <dbReference type="ARBA" id="ARBA00012792"/>
    </source>
</evidence>
<evidence type="ECO:0000259" key="20">
    <source>
        <dbReference type="PROSITE" id="PS51379"/>
    </source>
</evidence>
<dbReference type="Gene3D" id="1.10.1060.10">
    <property type="entry name" value="Alpha-helical ferredoxin"/>
    <property type="match status" value="1"/>
</dbReference>
<evidence type="ECO:0000256" key="15">
    <source>
        <dbReference type="ARBA" id="ARBA00023014"/>
    </source>
</evidence>
<dbReference type="GO" id="GO:0046872">
    <property type="term" value="F:metal ion binding"/>
    <property type="evidence" value="ECO:0007669"/>
    <property type="project" value="UniProtKB-KW"/>
</dbReference>
<dbReference type="InterPro" id="IPR017900">
    <property type="entry name" value="4Fe4S_Fe_S_CS"/>
</dbReference>
<comment type="cofactor">
    <cofactor evidence="2">
        <name>[4Fe-4S] cluster</name>
        <dbReference type="ChEBI" id="CHEBI:49883"/>
    </cofactor>
</comment>
<protein>
    <recommendedName>
        <fullName evidence="6">Succinate dehydrogenase [ubiquinone] iron-sulfur subunit, mitochondrial</fullName>
        <ecNumber evidence="5">1.3.5.1</ecNumber>
    </recommendedName>
    <alternativeName>
        <fullName evidence="17">Iron-sulfur subunit of complex II</fullName>
    </alternativeName>
</protein>
<dbReference type="PANTHER" id="PTHR11921">
    <property type="entry name" value="SUCCINATE DEHYDROGENASE IRON-SULFUR PROTEIN"/>
    <property type="match status" value="1"/>
</dbReference>
<evidence type="ECO:0000256" key="14">
    <source>
        <dbReference type="ARBA" id="ARBA00023004"/>
    </source>
</evidence>
<dbReference type="Pfam" id="PF13534">
    <property type="entry name" value="Fer4_17"/>
    <property type="match status" value="1"/>
</dbReference>
<dbReference type="InterPro" id="IPR009051">
    <property type="entry name" value="Helical_ferredxn"/>
</dbReference>
<evidence type="ECO:0000313" key="21">
    <source>
        <dbReference type="EMBL" id="KAG0013882.1"/>
    </source>
</evidence>
<dbReference type="NCBIfam" id="TIGR00384">
    <property type="entry name" value="dhsB"/>
    <property type="match status" value="1"/>
</dbReference>
<evidence type="ECO:0000256" key="4">
    <source>
        <dbReference type="ARBA" id="ARBA00009433"/>
    </source>
</evidence>
<comment type="catalytic activity">
    <reaction evidence="19">
        <text>a quinone + succinate = fumarate + a quinol</text>
        <dbReference type="Rhea" id="RHEA:40523"/>
        <dbReference type="ChEBI" id="CHEBI:24646"/>
        <dbReference type="ChEBI" id="CHEBI:29806"/>
        <dbReference type="ChEBI" id="CHEBI:30031"/>
        <dbReference type="ChEBI" id="CHEBI:132124"/>
        <dbReference type="EC" id="1.3.5.1"/>
    </reaction>
</comment>
<keyword evidence="12" id="KW-0249">Electron transport</keyword>
<evidence type="ECO:0000256" key="8">
    <source>
        <dbReference type="ARBA" id="ARBA00022485"/>
    </source>
</evidence>
<gene>
    <name evidence="21" type="primary">SDH2_2</name>
    <name evidence="21" type="ORF">BGZ80_010792</name>
</gene>
<comment type="cofactor">
    <cofactor evidence="18">
        <name>[2Fe-2S] cluster</name>
        <dbReference type="ChEBI" id="CHEBI:190135"/>
    </cofactor>
</comment>
<keyword evidence="8" id="KW-0004">4Fe-4S</keyword>
<keyword evidence="16" id="KW-0003">3Fe-4S</keyword>
<dbReference type="GO" id="GO:0006099">
    <property type="term" value="P:tricarboxylic acid cycle"/>
    <property type="evidence" value="ECO:0007669"/>
    <property type="project" value="UniProtKB-KW"/>
</dbReference>
<dbReference type="PANTHER" id="PTHR11921:SF29">
    <property type="entry name" value="SUCCINATE DEHYDROGENASE [UBIQUINONE] IRON-SULFUR SUBUNIT, MITOCHONDRIAL"/>
    <property type="match status" value="1"/>
</dbReference>
<dbReference type="AlphaFoldDB" id="A0A9P6MUB6"/>
<dbReference type="EMBL" id="JAAAID010000791">
    <property type="protein sequence ID" value="KAG0013882.1"/>
    <property type="molecule type" value="Genomic_DNA"/>
</dbReference>
<accession>A0A9P6MUB6</accession>
<dbReference type="Proteomes" id="UP000703661">
    <property type="component" value="Unassembled WGS sequence"/>
</dbReference>
<evidence type="ECO:0000256" key="7">
    <source>
        <dbReference type="ARBA" id="ARBA00022448"/>
    </source>
</evidence>
<keyword evidence="14" id="KW-0408">Iron</keyword>
<evidence type="ECO:0000256" key="17">
    <source>
        <dbReference type="ARBA" id="ARBA00033304"/>
    </source>
</evidence>
<comment type="cofactor">
    <cofactor evidence="1">
        <name>[3Fe-4S] cluster</name>
        <dbReference type="ChEBI" id="CHEBI:21137"/>
    </cofactor>
</comment>
<evidence type="ECO:0000256" key="12">
    <source>
        <dbReference type="ARBA" id="ARBA00022982"/>
    </source>
</evidence>
<comment type="similarity">
    <text evidence="4">Belongs to the succinate dehydrogenase/fumarate reductase iron-sulfur protein family.</text>
</comment>
<feature type="domain" description="4Fe-4S ferredoxin-type" evidence="20">
    <location>
        <begin position="48"/>
        <end position="78"/>
    </location>
</feature>
<dbReference type="InterPro" id="IPR017896">
    <property type="entry name" value="4Fe4S_Fe-S-bd"/>
</dbReference>
<dbReference type="GO" id="GO:0008177">
    <property type="term" value="F:succinate dehydrogenase (quinone) activity"/>
    <property type="evidence" value="ECO:0007669"/>
    <property type="project" value="UniProtKB-EC"/>
</dbReference>
<sequence length="145" mass="16645">MTISSLAHVVKDLIPDLTEFYAQYKSIEPFLKQKTPAPERENLQTIEDRKKLDGLYECILCACCSTSCPSYWWNSDQYLGPAVLMQAYRWMIDSRDQFGPERRQALQNPFSLYRCHTIMNCTKTCPKGLNPGLAIAEIKKAMALE</sequence>
<evidence type="ECO:0000256" key="19">
    <source>
        <dbReference type="ARBA" id="ARBA00049220"/>
    </source>
</evidence>
<evidence type="ECO:0000256" key="2">
    <source>
        <dbReference type="ARBA" id="ARBA00001966"/>
    </source>
</evidence>
<comment type="caution">
    <text evidence="21">The sequence shown here is derived from an EMBL/GenBank/DDBJ whole genome shotgun (WGS) entry which is preliminary data.</text>
</comment>
<organism evidence="21 22">
    <name type="scientific">Entomortierella chlamydospora</name>
    <dbReference type="NCBI Taxonomy" id="101097"/>
    <lineage>
        <taxon>Eukaryota</taxon>
        <taxon>Fungi</taxon>
        <taxon>Fungi incertae sedis</taxon>
        <taxon>Mucoromycota</taxon>
        <taxon>Mortierellomycotina</taxon>
        <taxon>Mortierellomycetes</taxon>
        <taxon>Mortierellales</taxon>
        <taxon>Mortierellaceae</taxon>
        <taxon>Entomortierella</taxon>
    </lineage>
</organism>
<keyword evidence="15" id="KW-0411">Iron-sulfur</keyword>
<evidence type="ECO:0000256" key="9">
    <source>
        <dbReference type="ARBA" id="ARBA00022532"/>
    </source>
</evidence>
<evidence type="ECO:0000256" key="13">
    <source>
        <dbReference type="ARBA" id="ARBA00023002"/>
    </source>
</evidence>
<dbReference type="PROSITE" id="PS00198">
    <property type="entry name" value="4FE4S_FER_1"/>
    <property type="match status" value="1"/>
</dbReference>
<evidence type="ECO:0000313" key="22">
    <source>
        <dbReference type="Proteomes" id="UP000703661"/>
    </source>
</evidence>